<name>C0D6V4_9FIRM</name>
<proteinExistence type="predicted"/>
<reference evidence="1 2" key="2">
    <citation type="submission" date="2009-02" db="EMBL/GenBank/DDBJ databases">
        <title>Draft genome sequence of Clostridium asparagiforme (DSM 15981).</title>
        <authorList>
            <person name="Sudarsanam P."/>
            <person name="Ley R."/>
            <person name="Guruge J."/>
            <person name="Turnbaugh P.J."/>
            <person name="Mahowald M."/>
            <person name="Liep D."/>
            <person name="Gordon J."/>
        </authorList>
    </citation>
    <scope>NUCLEOTIDE SEQUENCE [LARGE SCALE GENOMIC DNA]</scope>
    <source>
        <strain evidence="1 2">DSM 15981</strain>
    </source>
</reference>
<protein>
    <submittedName>
        <fullName evidence="1">Uncharacterized protein</fullName>
    </submittedName>
</protein>
<sequence>MKRAWELVKKSGMTISSGLKKAWEEAKSMAEKIKFTGRALVARVENGKINQYVGTEYDSESNYFSFSLWERGDMKRVYINDYKRRGLGYIDLATGRINAEKKDTIETANYFLEAYEF</sequence>
<dbReference type="AlphaFoldDB" id="C0D6V4"/>
<gene>
    <name evidence="1" type="ORF">CLOSTASPAR_05002</name>
</gene>
<organism evidence="1 2">
    <name type="scientific">[Clostridium] asparagiforme DSM 15981</name>
    <dbReference type="NCBI Taxonomy" id="518636"/>
    <lineage>
        <taxon>Bacteria</taxon>
        <taxon>Bacillati</taxon>
        <taxon>Bacillota</taxon>
        <taxon>Clostridia</taxon>
        <taxon>Lachnospirales</taxon>
        <taxon>Lachnospiraceae</taxon>
        <taxon>Enterocloster</taxon>
    </lineage>
</organism>
<keyword evidence="2" id="KW-1185">Reference proteome</keyword>
<evidence type="ECO:0000313" key="1">
    <source>
        <dbReference type="EMBL" id="EEG52942.1"/>
    </source>
</evidence>
<dbReference type="Proteomes" id="UP000004756">
    <property type="component" value="Unassembled WGS sequence"/>
</dbReference>
<comment type="caution">
    <text evidence="1">The sequence shown here is derived from an EMBL/GenBank/DDBJ whole genome shotgun (WGS) entry which is preliminary data.</text>
</comment>
<accession>C0D6V4</accession>
<dbReference type="HOGENOM" id="CLU_2080620_0_0_9"/>
<reference evidence="1 2" key="1">
    <citation type="submission" date="2009-01" db="EMBL/GenBank/DDBJ databases">
        <authorList>
            <person name="Fulton L."/>
            <person name="Clifton S."/>
            <person name="Fulton B."/>
            <person name="Xu J."/>
            <person name="Minx P."/>
            <person name="Pepin K.H."/>
            <person name="Johnson M."/>
            <person name="Bhonagiri V."/>
            <person name="Nash W.E."/>
            <person name="Mardis E.R."/>
            <person name="Wilson R.K."/>
        </authorList>
    </citation>
    <scope>NUCLEOTIDE SEQUENCE [LARGE SCALE GENOMIC DNA]</scope>
    <source>
        <strain evidence="1 2">DSM 15981</strain>
    </source>
</reference>
<evidence type="ECO:0000313" key="2">
    <source>
        <dbReference type="Proteomes" id="UP000004756"/>
    </source>
</evidence>
<dbReference type="EMBL" id="ACCJ01000413">
    <property type="protein sequence ID" value="EEG52942.1"/>
    <property type="molecule type" value="Genomic_DNA"/>
</dbReference>